<dbReference type="Proteomes" id="UP001066276">
    <property type="component" value="Chromosome 3_1"/>
</dbReference>
<protein>
    <submittedName>
        <fullName evidence="2">Uncharacterized protein</fullName>
    </submittedName>
</protein>
<accession>A0AAV7U8F8</accession>
<name>A0AAV7U8F8_PLEWA</name>
<evidence type="ECO:0000313" key="3">
    <source>
        <dbReference type="Proteomes" id="UP001066276"/>
    </source>
</evidence>
<comment type="caution">
    <text evidence="2">The sequence shown here is derived from an EMBL/GenBank/DDBJ whole genome shotgun (WGS) entry which is preliminary data.</text>
</comment>
<feature type="region of interest" description="Disordered" evidence="1">
    <location>
        <begin position="70"/>
        <end position="94"/>
    </location>
</feature>
<evidence type="ECO:0000313" key="2">
    <source>
        <dbReference type="EMBL" id="KAJ1185305.1"/>
    </source>
</evidence>
<gene>
    <name evidence="2" type="ORF">NDU88_002099</name>
</gene>
<evidence type="ECO:0000256" key="1">
    <source>
        <dbReference type="SAM" id="MobiDB-lite"/>
    </source>
</evidence>
<organism evidence="2 3">
    <name type="scientific">Pleurodeles waltl</name>
    <name type="common">Iberian ribbed newt</name>
    <dbReference type="NCBI Taxonomy" id="8319"/>
    <lineage>
        <taxon>Eukaryota</taxon>
        <taxon>Metazoa</taxon>
        <taxon>Chordata</taxon>
        <taxon>Craniata</taxon>
        <taxon>Vertebrata</taxon>
        <taxon>Euteleostomi</taxon>
        <taxon>Amphibia</taxon>
        <taxon>Batrachia</taxon>
        <taxon>Caudata</taxon>
        <taxon>Salamandroidea</taxon>
        <taxon>Salamandridae</taxon>
        <taxon>Pleurodelinae</taxon>
        <taxon>Pleurodeles</taxon>
    </lineage>
</organism>
<dbReference type="EMBL" id="JANPWB010000005">
    <property type="protein sequence ID" value="KAJ1185305.1"/>
    <property type="molecule type" value="Genomic_DNA"/>
</dbReference>
<proteinExistence type="predicted"/>
<sequence length="94" mass="9987">MLRLVRGPDGDEDADPARSRAVVAADPCMQRRGLIAIQLRMRKGPLHGTDEDRTYCLELLLNDAEHLRAEEGSGGVGRGPLSPLGSAAGPSGLR</sequence>
<dbReference type="AlphaFoldDB" id="A0AAV7U8F8"/>
<reference evidence="2" key="1">
    <citation type="journal article" date="2022" name="bioRxiv">
        <title>Sequencing and chromosome-scale assembly of the giantPleurodeles waltlgenome.</title>
        <authorList>
            <person name="Brown T."/>
            <person name="Elewa A."/>
            <person name="Iarovenko S."/>
            <person name="Subramanian E."/>
            <person name="Araus A.J."/>
            <person name="Petzold A."/>
            <person name="Susuki M."/>
            <person name="Suzuki K.-i.T."/>
            <person name="Hayashi T."/>
            <person name="Toyoda A."/>
            <person name="Oliveira C."/>
            <person name="Osipova E."/>
            <person name="Leigh N.D."/>
            <person name="Simon A."/>
            <person name="Yun M.H."/>
        </authorList>
    </citation>
    <scope>NUCLEOTIDE SEQUENCE</scope>
    <source>
        <strain evidence="2">20211129_DDA</strain>
        <tissue evidence="2">Liver</tissue>
    </source>
</reference>
<keyword evidence="3" id="KW-1185">Reference proteome</keyword>